<dbReference type="EMBL" id="KQ085973">
    <property type="protein sequence ID" value="KLO12671.1"/>
    <property type="molecule type" value="Genomic_DNA"/>
</dbReference>
<feature type="signal peptide" evidence="1">
    <location>
        <begin position="1"/>
        <end position="21"/>
    </location>
</feature>
<keyword evidence="1" id="KW-0732">Signal</keyword>
<gene>
    <name evidence="2" type="ORF">SCHPADRAFT_890634</name>
</gene>
<accession>A0A0H2S748</accession>
<proteinExistence type="predicted"/>
<reference evidence="2 3" key="1">
    <citation type="submission" date="2015-04" db="EMBL/GenBank/DDBJ databases">
        <title>Complete genome sequence of Schizopora paradoxa KUC8140, a cosmopolitan wood degrader in East Asia.</title>
        <authorList>
            <consortium name="DOE Joint Genome Institute"/>
            <person name="Min B."/>
            <person name="Park H."/>
            <person name="Jang Y."/>
            <person name="Kim J.-J."/>
            <person name="Kim K.H."/>
            <person name="Pangilinan J."/>
            <person name="Lipzen A."/>
            <person name="Riley R."/>
            <person name="Grigoriev I.V."/>
            <person name="Spatafora J.W."/>
            <person name="Choi I.-G."/>
        </authorList>
    </citation>
    <scope>NUCLEOTIDE SEQUENCE [LARGE SCALE GENOMIC DNA]</scope>
    <source>
        <strain evidence="2 3">KUC8140</strain>
    </source>
</reference>
<name>A0A0H2S748_9AGAM</name>
<evidence type="ECO:0000256" key="1">
    <source>
        <dbReference type="SAM" id="SignalP"/>
    </source>
</evidence>
<protein>
    <submittedName>
        <fullName evidence="2">Uncharacterized protein</fullName>
    </submittedName>
</protein>
<dbReference type="InParanoid" id="A0A0H2S748"/>
<evidence type="ECO:0000313" key="3">
    <source>
        <dbReference type="Proteomes" id="UP000053477"/>
    </source>
</evidence>
<dbReference type="AlphaFoldDB" id="A0A0H2S748"/>
<dbReference type="Proteomes" id="UP000053477">
    <property type="component" value="Unassembled WGS sequence"/>
</dbReference>
<sequence length="116" mass="13755">MCSVKVLLLWVLYMARRLVHPTSLGWKRPPYWNHEDDLPSLDLTRKSVTYSDTQRREYDSEWRCVDLWVKDSRRATRKASMNTLAHHSLKKLLNDMDSAVFTCCGMKIGYYILRQS</sequence>
<organism evidence="2 3">
    <name type="scientific">Schizopora paradoxa</name>
    <dbReference type="NCBI Taxonomy" id="27342"/>
    <lineage>
        <taxon>Eukaryota</taxon>
        <taxon>Fungi</taxon>
        <taxon>Dikarya</taxon>
        <taxon>Basidiomycota</taxon>
        <taxon>Agaricomycotina</taxon>
        <taxon>Agaricomycetes</taxon>
        <taxon>Hymenochaetales</taxon>
        <taxon>Schizoporaceae</taxon>
        <taxon>Schizopora</taxon>
    </lineage>
</organism>
<evidence type="ECO:0000313" key="2">
    <source>
        <dbReference type="EMBL" id="KLO12671.1"/>
    </source>
</evidence>
<feature type="chain" id="PRO_5005202244" evidence="1">
    <location>
        <begin position="22"/>
        <end position="116"/>
    </location>
</feature>
<keyword evidence="3" id="KW-1185">Reference proteome</keyword>